<keyword evidence="2" id="KW-1185">Reference proteome</keyword>
<evidence type="ECO:0000313" key="1">
    <source>
        <dbReference type="EMBL" id="SMG38440.1"/>
    </source>
</evidence>
<dbReference type="Proteomes" id="UP000193834">
    <property type="component" value="Unassembled WGS sequence"/>
</dbReference>
<evidence type="ECO:0000313" key="2">
    <source>
        <dbReference type="Proteomes" id="UP000193834"/>
    </source>
</evidence>
<organism evidence="1 2">
    <name type="scientific">Paenibacillus aquistagni</name>
    <dbReference type="NCBI Taxonomy" id="1852522"/>
    <lineage>
        <taxon>Bacteria</taxon>
        <taxon>Bacillati</taxon>
        <taxon>Bacillota</taxon>
        <taxon>Bacilli</taxon>
        <taxon>Bacillales</taxon>
        <taxon>Paenibacillaceae</taxon>
        <taxon>Paenibacillus</taxon>
    </lineage>
</organism>
<sequence>MSMDFLKTPDMNKLNSKAVKAQIEEVFSKYRMCKVMKFAVREARITPNYEARENGATNRVGDPTAQVAVYNTDKANECLQFCALIESIVNELEVDEQLLIRERYMKSARMTDTKVYSFSFDPPISAVTYGQIRKRAFEKLLHAFQFAFPKPRQDQ</sequence>
<reference evidence="1 2" key="1">
    <citation type="submission" date="2017-04" db="EMBL/GenBank/DDBJ databases">
        <authorList>
            <person name="Afonso C.L."/>
            <person name="Miller P.J."/>
            <person name="Scott M.A."/>
            <person name="Spackman E."/>
            <person name="Goraichik I."/>
            <person name="Dimitrov K.M."/>
            <person name="Suarez D.L."/>
            <person name="Swayne D.E."/>
        </authorList>
    </citation>
    <scope>NUCLEOTIDE SEQUENCE [LARGE SCALE GENOMIC DNA]</scope>
    <source>
        <strain evidence="1 2">11</strain>
    </source>
</reference>
<dbReference type="NCBIfam" id="TIGR01637">
    <property type="entry name" value="phage_arpU"/>
    <property type="match status" value="1"/>
</dbReference>
<proteinExistence type="predicted"/>
<dbReference type="EMBL" id="FXAZ01000002">
    <property type="protein sequence ID" value="SMG38440.1"/>
    <property type="molecule type" value="Genomic_DNA"/>
</dbReference>
<dbReference type="AlphaFoldDB" id="A0A1X7KBL4"/>
<name>A0A1X7KBL4_9BACL</name>
<accession>A0A1X7KBL4</accession>
<gene>
    <name evidence="1" type="ORF">SAMN06295960_2308</name>
</gene>
<dbReference type="InterPro" id="IPR006524">
    <property type="entry name" value="ArpU-like"/>
</dbReference>
<dbReference type="OrthoDB" id="1797434at2"/>
<dbReference type="RefSeq" id="WP_085494486.1">
    <property type="nucleotide sequence ID" value="NZ_FXAZ01000002.1"/>
</dbReference>
<protein>
    <submittedName>
        <fullName evidence="1">Phage transcriptional regulator, ArpU family</fullName>
    </submittedName>
</protein>